<comment type="catalytic activity">
    <reaction evidence="4">
        <text>Couples ATP hydrolysis with the unwinding of duplex DNA by translocating in the 3'-5' direction.</text>
        <dbReference type="EC" id="5.6.2.4"/>
    </reaction>
</comment>
<gene>
    <name evidence="8" type="ORF">PLOB_00010906</name>
</gene>
<dbReference type="EMBL" id="CALNXK010000157">
    <property type="protein sequence ID" value="CAH3170697.1"/>
    <property type="molecule type" value="Genomic_DNA"/>
</dbReference>
<dbReference type="Pfam" id="PF00271">
    <property type="entry name" value="Helicase_C"/>
    <property type="match status" value="1"/>
</dbReference>
<proteinExistence type="inferred from homology"/>
<dbReference type="PANTHER" id="PTHR13710">
    <property type="entry name" value="DNA HELICASE RECQ FAMILY MEMBER"/>
    <property type="match status" value="1"/>
</dbReference>
<dbReference type="PROSITE" id="PS51194">
    <property type="entry name" value="HELICASE_CTER"/>
    <property type="match status" value="1"/>
</dbReference>
<dbReference type="Gene3D" id="3.40.50.300">
    <property type="entry name" value="P-loop containing nucleotide triphosphate hydrolases"/>
    <property type="match status" value="2"/>
</dbReference>
<sequence>MAVDAGEFRRALESVCDIFKIPSLYSEQEKCLEALFKGKDVYASLPTGYGKSLIFYAAPIVADELFSRPRGSSKIIVISPLRTLMEDQVAYLRSLGLSAIALHDEQSEERLKEVEKGAFTYLFASPEKMLSVERWRKLLLTEHYRKFLVAITVDEAHCISQWGLPGSSSKRTAVPFRIWYGNLGELKSLTVSNVPSIIVTATASLSTKRDIFRALNLNQSSSFIMEHSPERPNVQFSVRYLDKNLPVSSIFSTLIDELRSKNVSCERTMIFCQTRKQCALVYSAFKESLGVDFYVNKHVDSKKRMVEMFHAGTPEAVKKHILCNMSQPNGHIRIVACTVAFGMGVDCKEVHRVIHFGPSKNLECYVQECGRAGRDGQPSSCLLLHNGLLGAHCMHDIKDFVANSTDCRRTYLYSHFPGKFTSSVSGHQCCDICAKACGCQQEICREPAILVLDATEDENLSSESVRPVEENDKVHLRTELFNYMKNLLLQNSSGAVASVNMMHEFTPLQIKQVLDNCDKIKTLQHVETFVEVWRREHSRAILSAIHQVFGDVHSSELEAPESEDEDIEEFAQEWADIRDDSELCQLLSESDLLNVDVHMEGIDQSGNEEVNMSSVIANLLNSR</sequence>
<protein>
    <recommendedName>
        <fullName evidence="5">DNA 3'-5' helicase</fullName>
        <ecNumber evidence="5">5.6.2.4</ecNumber>
    </recommendedName>
</protein>
<dbReference type="Pfam" id="PF00270">
    <property type="entry name" value="DEAD"/>
    <property type="match status" value="1"/>
</dbReference>
<dbReference type="EC" id="5.6.2.4" evidence="5"/>
<feature type="domain" description="Helicase C-terminal" evidence="7">
    <location>
        <begin position="257"/>
        <end position="424"/>
    </location>
</feature>
<dbReference type="SMART" id="SM00490">
    <property type="entry name" value="HELICc"/>
    <property type="match status" value="1"/>
</dbReference>
<comment type="caution">
    <text evidence="8">The sequence shown here is derived from an EMBL/GenBank/DDBJ whole genome shotgun (WGS) entry which is preliminary data.</text>
</comment>
<feature type="domain" description="Helicase ATP-binding" evidence="6">
    <location>
        <begin position="32"/>
        <end position="221"/>
    </location>
</feature>
<dbReference type="PROSITE" id="PS51192">
    <property type="entry name" value="HELICASE_ATP_BIND_1"/>
    <property type="match status" value="1"/>
</dbReference>
<evidence type="ECO:0000256" key="1">
    <source>
        <dbReference type="ARBA" id="ARBA00005446"/>
    </source>
</evidence>
<accession>A0ABN8QVZ3</accession>
<comment type="similarity">
    <text evidence="1">Belongs to the helicase family. RecQ subfamily.</text>
</comment>
<evidence type="ECO:0000259" key="6">
    <source>
        <dbReference type="PROSITE" id="PS51192"/>
    </source>
</evidence>
<keyword evidence="3" id="KW-0067">ATP-binding</keyword>
<reference evidence="8 9" key="1">
    <citation type="submission" date="2022-05" db="EMBL/GenBank/DDBJ databases">
        <authorList>
            <consortium name="Genoscope - CEA"/>
            <person name="William W."/>
        </authorList>
    </citation>
    <scope>NUCLEOTIDE SEQUENCE [LARGE SCALE GENOMIC DNA]</scope>
</reference>
<evidence type="ECO:0000256" key="2">
    <source>
        <dbReference type="ARBA" id="ARBA00022741"/>
    </source>
</evidence>
<evidence type="ECO:0000313" key="8">
    <source>
        <dbReference type="EMBL" id="CAH3170697.1"/>
    </source>
</evidence>
<evidence type="ECO:0000313" key="9">
    <source>
        <dbReference type="Proteomes" id="UP001159405"/>
    </source>
</evidence>
<evidence type="ECO:0000259" key="7">
    <source>
        <dbReference type="PROSITE" id="PS51194"/>
    </source>
</evidence>
<dbReference type="PANTHER" id="PTHR13710:SF120">
    <property type="entry name" value="BIFUNCTIONAL 3'-5' EXONUCLEASE_ATP-DEPENDENT HELICASE WRN"/>
    <property type="match status" value="1"/>
</dbReference>
<dbReference type="InterPro" id="IPR014001">
    <property type="entry name" value="Helicase_ATP-bd"/>
</dbReference>
<evidence type="ECO:0000256" key="4">
    <source>
        <dbReference type="ARBA" id="ARBA00034617"/>
    </source>
</evidence>
<name>A0ABN8QVZ3_9CNID</name>
<dbReference type="SMART" id="SM00487">
    <property type="entry name" value="DEXDc"/>
    <property type="match status" value="1"/>
</dbReference>
<keyword evidence="9" id="KW-1185">Reference proteome</keyword>
<evidence type="ECO:0000256" key="3">
    <source>
        <dbReference type="ARBA" id="ARBA00022840"/>
    </source>
</evidence>
<dbReference type="SUPFAM" id="SSF52540">
    <property type="entry name" value="P-loop containing nucleoside triphosphate hydrolases"/>
    <property type="match status" value="1"/>
</dbReference>
<dbReference type="Proteomes" id="UP001159405">
    <property type="component" value="Unassembled WGS sequence"/>
</dbReference>
<dbReference type="InterPro" id="IPR011545">
    <property type="entry name" value="DEAD/DEAH_box_helicase_dom"/>
</dbReference>
<organism evidence="8 9">
    <name type="scientific">Porites lobata</name>
    <dbReference type="NCBI Taxonomy" id="104759"/>
    <lineage>
        <taxon>Eukaryota</taxon>
        <taxon>Metazoa</taxon>
        <taxon>Cnidaria</taxon>
        <taxon>Anthozoa</taxon>
        <taxon>Hexacorallia</taxon>
        <taxon>Scleractinia</taxon>
        <taxon>Fungiina</taxon>
        <taxon>Poritidae</taxon>
        <taxon>Porites</taxon>
    </lineage>
</organism>
<dbReference type="InterPro" id="IPR027417">
    <property type="entry name" value="P-loop_NTPase"/>
</dbReference>
<dbReference type="InterPro" id="IPR001650">
    <property type="entry name" value="Helicase_C-like"/>
</dbReference>
<evidence type="ECO:0000256" key="5">
    <source>
        <dbReference type="ARBA" id="ARBA00034808"/>
    </source>
</evidence>
<keyword evidence="2" id="KW-0547">Nucleotide-binding</keyword>